<name>A0A0C9VD17_SPHS4</name>
<organism evidence="1 2">
    <name type="scientific">Sphaerobolus stellatus (strain SS14)</name>
    <dbReference type="NCBI Taxonomy" id="990650"/>
    <lineage>
        <taxon>Eukaryota</taxon>
        <taxon>Fungi</taxon>
        <taxon>Dikarya</taxon>
        <taxon>Basidiomycota</taxon>
        <taxon>Agaricomycotina</taxon>
        <taxon>Agaricomycetes</taxon>
        <taxon>Phallomycetidae</taxon>
        <taxon>Geastrales</taxon>
        <taxon>Sphaerobolaceae</taxon>
        <taxon>Sphaerobolus</taxon>
    </lineage>
</organism>
<accession>A0A0C9VD17</accession>
<evidence type="ECO:0000313" key="1">
    <source>
        <dbReference type="EMBL" id="KIJ35296.1"/>
    </source>
</evidence>
<dbReference type="EMBL" id="KN837190">
    <property type="protein sequence ID" value="KIJ35296.1"/>
    <property type="molecule type" value="Genomic_DNA"/>
</dbReference>
<keyword evidence="2" id="KW-1185">Reference proteome</keyword>
<dbReference type="HOGENOM" id="CLU_1082457_0_0_1"/>
<proteinExistence type="predicted"/>
<reference evidence="1 2" key="1">
    <citation type="submission" date="2014-06" db="EMBL/GenBank/DDBJ databases">
        <title>Evolutionary Origins and Diversification of the Mycorrhizal Mutualists.</title>
        <authorList>
            <consortium name="DOE Joint Genome Institute"/>
            <consortium name="Mycorrhizal Genomics Consortium"/>
            <person name="Kohler A."/>
            <person name="Kuo A."/>
            <person name="Nagy L.G."/>
            <person name="Floudas D."/>
            <person name="Copeland A."/>
            <person name="Barry K.W."/>
            <person name="Cichocki N."/>
            <person name="Veneault-Fourrey C."/>
            <person name="LaButti K."/>
            <person name="Lindquist E.A."/>
            <person name="Lipzen A."/>
            <person name="Lundell T."/>
            <person name="Morin E."/>
            <person name="Murat C."/>
            <person name="Riley R."/>
            <person name="Ohm R."/>
            <person name="Sun H."/>
            <person name="Tunlid A."/>
            <person name="Henrissat B."/>
            <person name="Grigoriev I.V."/>
            <person name="Hibbett D.S."/>
            <person name="Martin F."/>
        </authorList>
    </citation>
    <scope>NUCLEOTIDE SEQUENCE [LARGE SCALE GENOMIC DNA]</scope>
    <source>
        <strain evidence="1 2">SS14</strain>
    </source>
</reference>
<dbReference type="AlphaFoldDB" id="A0A0C9VD17"/>
<gene>
    <name evidence="1" type="ORF">M422DRAFT_51565</name>
</gene>
<protein>
    <submittedName>
        <fullName evidence="1">Uncharacterized protein</fullName>
    </submittedName>
</protein>
<sequence>MADMFSIIQITISLYKCDDPQIKLNFANNITILLFHVGVFGTTVRYTWNRRLFMTTGHRGQGGEPVLITLLLQQAKSDNSSILFAWTLEIVIAQKPSISDVDFILRNTVAVIILCRFHLELNLQSHSDSSTAGSPWGTSQLGNFGSARDIEENIIEEFDDHLRDSWPKLNIQLLTQMNLGNLHGFATANTQGRKSSWPMDAMSGADGERMHSMMVDYNYLGELITRLNLEVGRFYQIGDTDLFGWEAKNMNGDGSMT</sequence>
<dbReference type="Proteomes" id="UP000054279">
    <property type="component" value="Unassembled WGS sequence"/>
</dbReference>
<evidence type="ECO:0000313" key="2">
    <source>
        <dbReference type="Proteomes" id="UP000054279"/>
    </source>
</evidence>